<sequence>MKVCNHCAFVQHNARAAGDHKDRVPKSDRMLKQLSEDEYKELYGAKAIIKGTPAGGKKKKKKRDDDDDDDGVEYYPPQP</sequence>
<organism evidence="2 3">
    <name type="scientific">Diaporthe eres</name>
    <name type="common">Phomopsis oblonga</name>
    <dbReference type="NCBI Taxonomy" id="83184"/>
    <lineage>
        <taxon>Eukaryota</taxon>
        <taxon>Fungi</taxon>
        <taxon>Dikarya</taxon>
        <taxon>Ascomycota</taxon>
        <taxon>Pezizomycotina</taxon>
        <taxon>Sordariomycetes</taxon>
        <taxon>Sordariomycetidae</taxon>
        <taxon>Diaporthales</taxon>
        <taxon>Diaporthaceae</taxon>
        <taxon>Diaporthe</taxon>
        <taxon>Diaporthe eres species complex</taxon>
    </lineage>
</organism>
<dbReference type="Proteomes" id="UP001430848">
    <property type="component" value="Unassembled WGS sequence"/>
</dbReference>
<evidence type="ECO:0000313" key="3">
    <source>
        <dbReference type="Proteomes" id="UP001430848"/>
    </source>
</evidence>
<comment type="caution">
    <text evidence="2">The sequence shown here is derived from an EMBL/GenBank/DDBJ whole genome shotgun (WGS) entry which is preliminary data.</text>
</comment>
<evidence type="ECO:0000256" key="1">
    <source>
        <dbReference type="SAM" id="MobiDB-lite"/>
    </source>
</evidence>
<evidence type="ECO:0000313" key="2">
    <source>
        <dbReference type="EMBL" id="KAK7727564.1"/>
    </source>
</evidence>
<protein>
    <submittedName>
        <fullName evidence="2">Uncharacterized protein</fullName>
    </submittedName>
</protein>
<dbReference type="EMBL" id="JAKNSF020000037">
    <property type="protein sequence ID" value="KAK7727564.1"/>
    <property type="molecule type" value="Genomic_DNA"/>
</dbReference>
<reference evidence="2 3" key="1">
    <citation type="submission" date="2024-02" db="EMBL/GenBank/DDBJ databases">
        <title>De novo assembly and annotation of 12 fungi associated with fruit tree decline syndrome in Ontario, Canada.</title>
        <authorList>
            <person name="Sulman M."/>
            <person name="Ellouze W."/>
            <person name="Ilyukhin E."/>
        </authorList>
    </citation>
    <scope>NUCLEOTIDE SEQUENCE [LARGE SCALE GENOMIC DNA]</scope>
    <source>
        <strain evidence="2 3">M169</strain>
    </source>
</reference>
<accession>A0ABR1P6I1</accession>
<keyword evidence="3" id="KW-1185">Reference proteome</keyword>
<feature type="region of interest" description="Disordered" evidence="1">
    <location>
        <begin position="50"/>
        <end position="79"/>
    </location>
</feature>
<name>A0ABR1P6I1_DIAER</name>
<proteinExistence type="predicted"/>
<gene>
    <name evidence="2" type="ORF">SLS63_007006</name>
</gene>